<feature type="compositionally biased region" description="Low complexity" evidence="2">
    <location>
        <begin position="203"/>
        <end position="213"/>
    </location>
</feature>
<organism evidence="5 6">
    <name type="scientific">Streptomyces zingiberis</name>
    <dbReference type="NCBI Taxonomy" id="2053010"/>
    <lineage>
        <taxon>Bacteria</taxon>
        <taxon>Bacillati</taxon>
        <taxon>Actinomycetota</taxon>
        <taxon>Actinomycetes</taxon>
        <taxon>Kitasatosporales</taxon>
        <taxon>Streptomycetaceae</taxon>
        <taxon>Streptomyces</taxon>
    </lineage>
</organism>
<dbReference type="NCBIfam" id="TIGR00350">
    <property type="entry name" value="lytR_cpsA_psr"/>
    <property type="match status" value="1"/>
</dbReference>
<dbReference type="PANTHER" id="PTHR33392:SF6">
    <property type="entry name" value="POLYISOPRENYL-TEICHOIC ACID--PEPTIDOGLYCAN TEICHOIC ACID TRANSFERASE TAGU"/>
    <property type="match status" value="1"/>
</dbReference>
<feature type="region of interest" description="Disordered" evidence="2">
    <location>
        <begin position="1"/>
        <end position="53"/>
    </location>
</feature>
<dbReference type="Pfam" id="PF03816">
    <property type="entry name" value="LytR_cpsA_psr"/>
    <property type="match status" value="2"/>
</dbReference>
<evidence type="ECO:0000256" key="2">
    <source>
        <dbReference type="SAM" id="MobiDB-lite"/>
    </source>
</evidence>
<keyword evidence="3" id="KW-0812">Transmembrane</keyword>
<feature type="domain" description="Cell envelope-related transcriptional attenuator" evidence="4">
    <location>
        <begin position="143"/>
        <end position="174"/>
    </location>
</feature>
<evidence type="ECO:0000256" key="3">
    <source>
        <dbReference type="SAM" id="Phobius"/>
    </source>
</evidence>
<sequence length="565" mass="57264">MTPPVPTSDRGGDSGPDGPDGPGPCPRDAVGPVPDGGGPADGRGRRARHRKPRRARWGLRLSCCASALVLVAAGAGHAVMAGLGSTIERVDPFTGLSGRPDRSRQDGSGEALTFLVVGTDGRDRITEEQRRRFRLGGEPCHCTDTILLVHLSADRRRADVVSIPRDTYVGLPLDGEAPDGRARGEARGGTGGGADRGQEAGTERGPAGTTAPGPGSGADGPGPDSGEPTAGSDSGVGSGPGLDAGPGPGRTGTRAIKINSAYAEGGPRLTVRTVERLTGVRVDHYLEVDFAGFIRTVDHLGGVEVCTPVPLRDERSGLDLPAGTSRLGGGEALAYVRARHVDAEGDLGRMRRQQRFLAALVDRAARSGVLLNPVKLTGAAEALLGSVRADPGLGTAELIGLGRAMRGLTASASEFVTVPVADPDHRVPGIGSTVLWDAAAAEQIFAAMREDRPLPGAARRHHTGPAGRGPGPAAAPFREPDGTPPPAAGGDGSPESPGGVTEPTELPGPGGPPEPPGPSPDRPAPPERRDGEPQPDAHGDTPDGTADGTAGGTRDATPAHGAACP</sequence>
<gene>
    <name evidence="5" type="ORF">HCK00_19795</name>
</gene>
<dbReference type="InterPro" id="IPR050922">
    <property type="entry name" value="LytR/CpsA/Psr_CW_biosynth"/>
</dbReference>
<evidence type="ECO:0000259" key="4">
    <source>
        <dbReference type="Pfam" id="PF03816"/>
    </source>
</evidence>
<evidence type="ECO:0000256" key="1">
    <source>
        <dbReference type="ARBA" id="ARBA00006068"/>
    </source>
</evidence>
<feature type="region of interest" description="Disordered" evidence="2">
    <location>
        <begin position="455"/>
        <end position="565"/>
    </location>
</feature>
<dbReference type="Proteomes" id="UP000695264">
    <property type="component" value="Unassembled WGS sequence"/>
</dbReference>
<dbReference type="InterPro" id="IPR004474">
    <property type="entry name" value="LytR_CpsA_psr"/>
</dbReference>
<evidence type="ECO:0000313" key="5">
    <source>
        <dbReference type="EMBL" id="NJQ02722.1"/>
    </source>
</evidence>
<reference evidence="5 6" key="1">
    <citation type="submission" date="2020-03" db="EMBL/GenBank/DDBJ databases">
        <title>WGS of actinomycetes isolated from Thailand.</title>
        <authorList>
            <person name="Thawai C."/>
        </authorList>
    </citation>
    <scope>NUCLEOTIDE SEQUENCE [LARGE SCALE GENOMIC DNA]</scope>
    <source>
        <strain evidence="5 6">PLAI 1-29</strain>
    </source>
</reference>
<dbReference type="PANTHER" id="PTHR33392">
    <property type="entry name" value="POLYISOPRENYL-TEICHOIC ACID--PEPTIDOGLYCAN TEICHOIC ACID TRANSFERASE TAGU"/>
    <property type="match status" value="1"/>
</dbReference>
<accession>A0ABX1C478</accession>
<dbReference type="Gene3D" id="3.40.630.190">
    <property type="entry name" value="LCP protein"/>
    <property type="match status" value="1"/>
</dbReference>
<feature type="compositionally biased region" description="Gly residues" evidence="2">
    <location>
        <begin position="234"/>
        <end position="250"/>
    </location>
</feature>
<comment type="caution">
    <text evidence="5">The sequence shown here is derived from an EMBL/GenBank/DDBJ whole genome shotgun (WGS) entry which is preliminary data.</text>
</comment>
<feature type="compositionally biased region" description="Low complexity" evidence="2">
    <location>
        <begin position="493"/>
        <end position="507"/>
    </location>
</feature>
<name>A0ABX1C478_9ACTN</name>
<feature type="region of interest" description="Disordered" evidence="2">
    <location>
        <begin position="168"/>
        <end position="253"/>
    </location>
</feature>
<feature type="compositionally biased region" description="Low complexity" evidence="2">
    <location>
        <begin position="542"/>
        <end position="559"/>
    </location>
</feature>
<protein>
    <submittedName>
        <fullName evidence="5">LCP family protein</fullName>
    </submittedName>
</protein>
<feature type="compositionally biased region" description="Basic and acidic residues" evidence="2">
    <location>
        <begin position="524"/>
        <end position="541"/>
    </location>
</feature>
<evidence type="ECO:0000313" key="6">
    <source>
        <dbReference type="Proteomes" id="UP000695264"/>
    </source>
</evidence>
<comment type="similarity">
    <text evidence="1">Belongs to the LytR/CpsA/Psr (LCP) family.</text>
</comment>
<keyword evidence="6" id="KW-1185">Reference proteome</keyword>
<dbReference type="EMBL" id="JAATEN010000017">
    <property type="protein sequence ID" value="NJQ02722.1"/>
    <property type="molecule type" value="Genomic_DNA"/>
</dbReference>
<feature type="transmembrane region" description="Helical" evidence="3">
    <location>
        <begin position="57"/>
        <end position="80"/>
    </location>
</feature>
<keyword evidence="3" id="KW-0472">Membrane</keyword>
<proteinExistence type="inferred from homology"/>
<keyword evidence="3" id="KW-1133">Transmembrane helix</keyword>
<feature type="domain" description="Cell envelope-related transcriptional attenuator" evidence="4">
    <location>
        <begin position="252"/>
        <end position="365"/>
    </location>
</feature>
<feature type="compositionally biased region" description="Pro residues" evidence="2">
    <location>
        <begin position="509"/>
        <end position="523"/>
    </location>
</feature>